<evidence type="ECO:0000256" key="6">
    <source>
        <dbReference type="ARBA" id="ARBA00023170"/>
    </source>
</evidence>
<evidence type="ECO:0000313" key="10">
    <source>
        <dbReference type="Proteomes" id="UP000515150"/>
    </source>
</evidence>
<keyword evidence="10" id="KW-1185">Reference proteome</keyword>
<dbReference type="InterPro" id="IPR017452">
    <property type="entry name" value="GPCR_Rhodpsn_7TM"/>
</dbReference>
<dbReference type="RefSeq" id="XP_029005354.1">
    <property type="nucleotide sequence ID" value="XM_029149521.3"/>
</dbReference>
<sequence length="323" mass="37226">MQRKTSFHSSTHSDGRRYFGLKMDSAHTTIAYTSEQATTDNRMNSNSKYNAVLTAIYCVVLLSGTVSLSLMTHIMKSSSTSITSIAVLNLIFTHFIFLFTVPFRIYYYVGGSWDLGEWWCSTVSAMIHIHMYMSFLFYVIILIMRLIVFYHKREKADAFHRVHALVFCTVVWLTVLVAVPCVTTFYYRKNNATSDNNTCFTFGKTIQDYQTINYIISIVIVVVTAVLTGLQANVLRVLYKTHHQGCTSQQDFGVQLKSLGFALIMTVCFIPYHMFRFYYIEHSNDSELENINEVFLTLTTFNCLDMLTFLGRRTCYSCFLREA</sequence>
<dbReference type="InParanoid" id="A0A6P7MHB7"/>
<dbReference type="OrthoDB" id="9947118at2759"/>
<feature type="domain" description="G-protein coupled receptors family 1 profile" evidence="9">
    <location>
        <begin position="63"/>
        <end position="278"/>
    </location>
</feature>
<feature type="transmembrane region" description="Helical" evidence="8">
    <location>
        <begin position="212"/>
        <end position="235"/>
    </location>
</feature>
<dbReference type="KEGG" id="bspl:114854809"/>
<feature type="transmembrane region" description="Helical" evidence="8">
    <location>
        <begin position="51"/>
        <end position="74"/>
    </location>
</feature>
<dbReference type="InterPro" id="IPR047160">
    <property type="entry name" value="GP183-like"/>
</dbReference>
<evidence type="ECO:0000256" key="5">
    <source>
        <dbReference type="ARBA" id="ARBA00023136"/>
    </source>
</evidence>
<evidence type="ECO:0000256" key="1">
    <source>
        <dbReference type="ARBA" id="ARBA00004141"/>
    </source>
</evidence>
<dbReference type="PROSITE" id="PS50262">
    <property type="entry name" value="G_PROTEIN_RECEP_F1_2"/>
    <property type="match status" value="1"/>
</dbReference>
<evidence type="ECO:0000313" key="11">
    <source>
        <dbReference type="RefSeq" id="XP_029005354.1"/>
    </source>
</evidence>
<dbReference type="GO" id="GO:0004930">
    <property type="term" value="F:G protein-coupled receptor activity"/>
    <property type="evidence" value="ECO:0007669"/>
    <property type="project" value="UniProtKB-KW"/>
</dbReference>
<dbReference type="Gene3D" id="1.20.1070.10">
    <property type="entry name" value="Rhodopsin 7-helix transmembrane proteins"/>
    <property type="match status" value="1"/>
</dbReference>
<dbReference type="SUPFAM" id="SSF81321">
    <property type="entry name" value="Family A G protein-coupled receptor-like"/>
    <property type="match status" value="1"/>
</dbReference>
<name>A0A6P7MHB7_BETSP</name>
<proteinExistence type="predicted"/>
<dbReference type="GO" id="GO:0016020">
    <property type="term" value="C:membrane"/>
    <property type="evidence" value="ECO:0007669"/>
    <property type="project" value="UniProtKB-SubCell"/>
</dbReference>
<reference evidence="11" key="1">
    <citation type="submission" date="2025-08" db="UniProtKB">
        <authorList>
            <consortium name="RefSeq"/>
        </authorList>
    </citation>
    <scope>IDENTIFICATION</scope>
</reference>
<keyword evidence="5 8" id="KW-0472">Membrane</keyword>
<protein>
    <submittedName>
        <fullName evidence="11">Probable G-protein coupled receptor 141</fullName>
    </submittedName>
</protein>
<organism evidence="10 11">
    <name type="scientific">Betta splendens</name>
    <name type="common">Siamese fighting fish</name>
    <dbReference type="NCBI Taxonomy" id="158456"/>
    <lineage>
        <taxon>Eukaryota</taxon>
        <taxon>Metazoa</taxon>
        <taxon>Chordata</taxon>
        <taxon>Craniata</taxon>
        <taxon>Vertebrata</taxon>
        <taxon>Euteleostomi</taxon>
        <taxon>Actinopterygii</taxon>
        <taxon>Neopterygii</taxon>
        <taxon>Teleostei</taxon>
        <taxon>Neoteleostei</taxon>
        <taxon>Acanthomorphata</taxon>
        <taxon>Anabantaria</taxon>
        <taxon>Anabantiformes</taxon>
        <taxon>Anabantoidei</taxon>
        <taxon>Osphronemidae</taxon>
        <taxon>Betta</taxon>
    </lineage>
</organism>
<evidence type="ECO:0000256" key="7">
    <source>
        <dbReference type="ARBA" id="ARBA00023224"/>
    </source>
</evidence>
<evidence type="ECO:0000256" key="8">
    <source>
        <dbReference type="SAM" id="Phobius"/>
    </source>
</evidence>
<dbReference type="AlphaFoldDB" id="A0A6P7MHB7"/>
<dbReference type="GeneID" id="114854809"/>
<evidence type="ECO:0000256" key="4">
    <source>
        <dbReference type="ARBA" id="ARBA00023040"/>
    </source>
</evidence>
<dbReference type="InterPro" id="IPR000276">
    <property type="entry name" value="GPCR_Rhodpsn"/>
</dbReference>
<keyword evidence="7" id="KW-0807">Transducer</keyword>
<keyword evidence="3 8" id="KW-1133">Transmembrane helix</keyword>
<feature type="transmembrane region" description="Helical" evidence="8">
    <location>
        <begin position="86"/>
        <end position="109"/>
    </location>
</feature>
<evidence type="ECO:0000256" key="2">
    <source>
        <dbReference type="ARBA" id="ARBA00022692"/>
    </source>
</evidence>
<evidence type="ECO:0000256" key="3">
    <source>
        <dbReference type="ARBA" id="ARBA00022989"/>
    </source>
</evidence>
<keyword evidence="4" id="KW-0297">G-protein coupled receptor</keyword>
<dbReference type="CTD" id="353345"/>
<comment type="subcellular location">
    <subcellularLocation>
        <location evidence="1">Membrane</location>
        <topology evidence="1">Multi-pass membrane protein</topology>
    </subcellularLocation>
</comment>
<dbReference type="Proteomes" id="UP000515150">
    <property type="component" value="Chromosome 4"/>
</dbReference>
<dbReference type="Pfam" id="PF00001">
    <property type="entry name" value="7tm_1"/>
    <property type="match status" value="1"/>
</dbReference>
<feature type="transmembrane region" description="Helical" evidence="8">
    <location>
        <begin position="129"/>
        <end position="150"/>
    </location>
</feature>
<keyword evidence="6 11" id="KW-0675">Receptor</keyword>
<dbReference type="GO" id="GO:0008142">
    <property type="term" value="F:oxysterol binding"/>
    <property type="evidence" value="ECO:0007669"/>
    <property type="project" value="InterPro"/>
</dbReference>
<dbReference type="PRINTS" id="PR01157">
    <property type="entry name" value="P2YPURNOCPTR"/>
</dbReference>
<feature type="transmembrane region" description="Helical" evidence="8">
    <location>
        <begin position="256"/>
        <end position="274"/>
    </location>
</feature>
<dbReference type="PANTHER" id="PTHR24237">
    <property type="entry name" value="G-PROTEIN COUPLED RECEPTOR"/>
    <property type="match status" value="1"/>
</dbReference>
<keyword evidence="2 8" id="KW-0812">Transmembrane</keyword>
<gene>
    <name evidence="11" type="primary">LOC114854809</name>
</gene>
<dbReference type="PANTHER" id="PTHR24237:SF35">
    <property type="entry name" value="G-PROTEIN COUPLED RECEPTOR 141-RELATED"/>
    <property type="match status" value="1"/>
</dbReference>
<evidence type="ECO:0000259" key="9">
    <source>
        <dbReference type="PROSITE" id="PS50262"/>
    </source>
</evidence>
<feature type="transmembrane region" description="Helical" evidence="8">
    <location>
        <begin position="162"/>
        <end position="187"/>
    </location>
</feature>
<accession>A0A6P7MHB7</accession>